<accession>A0ABD1E2V4</accession>
<dbReference type="Proteomes" id="UP001566132">
    <property type="component" value="Unassembled WGS sequence"/>
</dbReference>
<protein>
    <submittedName>
        <fullName evidence="2">Uncharacterized protein</fullName>
    </submittedName>
</protein>
<keyword evidence="1" id="KW-0812">Transmembrane</keyword>
<organism evidence="2 3">
    <name type="scientific">Hypothenemus hampei</name>
    <name type="common">Coffee berry borer</name>
    <dbReference type="NCBI Taxonomy" id="57062"/>
    <lineage>
        <taxon>Eukaryota</taxon>
        <taxon>Metazoa</taxon>
        <taxon>Ecdysozoa</taxon>
        <taxon>Arthropoda</taxon>
        <taxon>Hexapoda</taxon>
        <taxon>Insecta</taxon>
        <taxon>Pterygota</taxon>
        <taxon>Neoptera</taxon>
        <taxon>Endopterygota</taxon>
        <taxon>Coleoptera</taxon>
        <taxon>Polyphaga</taxon>
        <taxon>Cucujiformia</taxon>
        <taxon>Curculionidae</taxon>
        <taxon>Scolytinae</taxon>
        <taxon>Hypothenemus</taxon>
    </lineage>
</organism>
<keyword evidence="3" id="KW-1185">Reference proteome</keyword>
<keyword evidence="1" id="KW-0472">Membrane</keyword>
<proteinExistence type="predicted"/>
<evidence type="ECO:0000256" key="1">
    <source>
        <dbReference type="SAM" id="Phobius"/>
    </source>
</evidence>
<evidence type="ECO:0000313" key="2">
    <source>
        <dbReference type="EMBL" id="KAL1489003.1"/>
    </source>
</evidence>
<feature type="transmembrane region" description="Helical" evidence="1">
    <location>
        <begin position="125"/>
        <end position="147"/>
    </location>
</feature>
<name>A0ABD1E2V4_HYPHA</name>
<keyword evidence="1" id="KW-1133">Transmembrane helix</keyword>
<dbReference type="EMBL" id="JBDJPC010000013">
    <property type="protein sequence ID" value="KAL1489003.1"/>
    <property type="molecule type" value="Genomic_DNA"/>
</dbReference>
<dbReference type="AlphaFoldDB" id="A0ABD1E2V4"/>
<sequence>MINLQKPVDKAVSNRFILLIPAKGKLKVHKMCEEMSEFQFLTSPKVAELPMNCRLEVLGFQFLNKEELVKETPFKLPEIRFGSNETSPLKREPINLESIDLEEIHRIKEKLPPIRKPQEFEFHPAGWSFLTTIITITIIGIALWWTLKLYLRKIRNQRTSQMNQTDD</sequence>
<comment type="caution">
    <text evidence="2">The sequence shown here is derived from an EMBL/GenBank/DDBJ whole genome shotgun (WGS) entry which is preliminary data.</text>
</comment>
<reference evidence="2 3" key="1">
    <citation type="submission" date="2024-05" db="EMBL/GenBank/DDBJ databases">
        <title>Genetic variation in Jamaican populations of the coffee berry borer (Hypothenemus hampei).</title>
        <authorList>
            <person name="Errbii M."/>
            <person name="Myrie A."/>
        </authorList>
    </citation>
    <scope>NUCLEOTIDE SEQUENCE [LARGE SCALE GENOMIC DNA]</scope>
    <source>
        <strain evidence="2">JA-Hopewell-2020-01-JO</strain>
        <tissue evidence="2">Whole body</tissue>
    </source>
</reference>
<evidence type="ECO:0000313" key="3">
    <source>
        <dbReference type="Proteomes" id="UP001566132"/>
    </source>
</evidence>
<gene>
    <name evidence="2" type="ORF">ABEB36_014782</name>
</gene>